<keyword evidence="7" id="KW-0539">Nucleus</keyword>
<sequence length="395" mass="44505">MNSRALWRLIVGRGTKITLIRLVIIPNKPIPRASALARLFMSEAAVVPYMLPSRSLFLLERHAANYHDAEPNVIACLPYTDDVYETHLRCEDWSRKETDYLFDLCNQFNCRFVLVADRYNFDGSLRSMEDMRERYYQVEAKLSSLRGEPSYTYDKEGDRHRRLTISQPRDSDSLREEALLSSLLSAMRLDLPAITQARERLLLTCGGLGQQLLAHAQTLPELLGMRRKSVDSKNSKKNAARKEARKRRAGQATEESEIYGQAGPSHVGRKPKPVTANTLVRSADLKTIRVGLTRHVDKLLQEKGLCNFLLLTLKFIVNRPVVPTVQVCKKFDELRGLLAKMAEAQKNLDALMGVTSVALKSESTSRRPSRPPSPVPRLNTPTAPSTSNSVALSMF</sequence>
<dbReference type="GO" id="GO:0000122">
    <property type="term" value="P:negative regulation of transcription by RNA polymerase II"/>
    <property type="evidence" value="ECO:0007669"/>
    <property type="project" value="TreeGrafter"/>
</dbReference>
<dbReference type="Gene3D" id="1.10.10.60">
    <property type="entry name" value="Homeodomain-like"/>
    <property type="match status" value="1"/>
</dbReference>
<evidence type="ECO:0000256" key="1">
    <source>
        <dbReference type="ARBA" id="ARBA00004123"/>
    </source>
</evidence>
<evidence type="ECO:0000256" key="4">
    <source>
        <dbReference type="ARBA" id="ARBA00022853"/>
    </source>
</evidence>
<keyword evidence="6" id="KW-0804">Transcription</keyword>
<evidence type="ECO:0000256" key="3">
    <source>
        <dbReference type="ARBA" id="ARBA00019132"/>
    </source>
</evidence>
<dbReference type="InterPro" id="IPR027109">
    <property type="entry name" value="Swc4/Dmap1"/>
</dbReference>
<name>A0A2H9TQJ5_9FUNG</name>
<evidence type="ECO:0000256" key="7">
    <source>
        <dbReference type="ARBA" id="ARBA00023242"/>
    </source>
</evidence>
<dbReference type="InterPro" id="IPR032563">
    <property type="entry name" value="DAMP1_SANT-like"/>
</dbReference>
<dbReference type="AlphaFoldDB" id="A0A2H9TQJ5"/>
<dbReference type="GO" id="GO:0000812">
    <property type="term" value="C:Swr1 complex"/>
    <property type="evidence" value="ECO:0007669"/>
    <property type="project" value="TreeGrafter"/>
</dbReference>
<evidence type="ECO:0000256" key="6">
    <source>
        <dbReference type="ARBA" id="ARBA00023163"/>
    </source>
</evidence>
<comment type="subcellular location">
    <subcellularLocation>
        <location evidence="1">Nucleus</location>
    </subcellularLocation>
</comment>
<evidence type="ECO:0000256" key="8">
    <source>
        <dbReference type="ARBA" id="ARBA00025264"/>
    </source>
</evidence>
<evidence type="ECO:0000313" key="11">
    <source>
        <dbReference type="EMBL" id="PJF20014.1"/>
    </source>
</evidence>
<gene>
    <name evidence="11" type="ORF">PSACC_00187</name>
</gene>
<proteinExistence type="inferred from homology"/>
<dbReference type="GO" id="GO:0003714">
    <property type="term" value="F:transcription corepressor activity"/>
    <property type="evidence" value="ECO:0007669"/>
    <property type="project" value="TreeGrafter"/>
</dbReference>
<comment type="function">
    <text evidence="8">Component of the SWR1 complex which mediates the ATP-dependent exchange of histone H2A for the H2A variant HZT1 leading to transcriptional regulation of selected genes by chromatin remodeling. Component of the NuA4 histone acetyltransferase complex which is involved in transcriptional activation of selected genes principally by acetylation of nucleosomal histone H4 and H2A. The NuA4 complex is also involved in DNA repair.</text>
</comment>
<dbReference type="GO" id="GO:0035267">
    <property type="term" value="C:NuA4 histone acetyltransferase complex"/>
    <property type="evidence" value="ECO:0007669"/>
    <property type="project" value="InterPro"/>
</dbReference>
<protein>
    <recommendedName>
        <fullName evidence="3">SWR1-complex protein 4</fullName>
    </recommendedName>
</protein>
<feature type="compositionally biased region" description="Basic residues" evidence="9">
    <location>
        <begin position="235"/>
        <end position="249"/>
    </location>
</feature>
<accession>A0A2H9TQJ5</accession>
<feature type="region of interest" description="Disordered" evidence="9">
    <location>
        <begin position="149"/>
        <end position="169"/>
    </location>
</feature>
<dbReference type="GO" id="GO:0006281">
    <property type="term" value="P:DNA repair"/>
    <property type="evidence" value="ECO:0007669"/>
    <property type="project" value="InterPro"/>
</dbReference>
<dbReference type="EMBL" id="MTSL01000014">
    <property type="protein sequence ID" value="PJF20014.1"/>
    <property type="molecule type" value="Genomic_DNA"/>
</dbReference>
<dbReference type="InterPro" id="IPR001005">
    <property type="entry name" value="SANT/Myb"/>
</dbReference>
<dbReference type="STRING" id="1246581.A0A2H9TQJ5"/>
<dbReference type="Proteomes" id="UP000240830">
    <property type="component" value="Unassembled WGS sequence"/>
</dbReference>
<reference evidence="11 12" key="1">
    <citation type="submission" date="2016-10" db="EMBL/GenBank/DDBJ databases">
        <title>The genome of Paramicrosporidium saccamoebae is the missing link in understanding Cryptomycota and Microsporidia evolution.</title>
        <authorList>
            <person name="Quandt C.A."/>
            <person name="Beaudet D."/>
            <person name="Corsaro D."/>
            <person name="Michel R."/>
            <person name="Corradi N."/>
            <person name="James T."/>
        </authorList>
    </citation>
    <scope>NUCLEOTIDE SEQUENCE [LARGE SCALE GENOMIC DNA]</scope>
    <source>
        <strain evidence="11 12">KSL3</strain>
    </source>
</reference>
<feature type="domain" description="Myb-like" evidence="10">
    <location>
        <begin position="89"/>
        <end position="141"/>
    </location>
</feature>
<organism evidence="11 12">
    <name type="scientific">Paramicrosporidium saccamoebae</name>
    <dbReference type="NCBI Taxonomy" id="1246581"/>
    <lineage>
        <taxon>Eukaryota</taxon>
        <taxon>Fungi</taxon>
        <taxon>Fungi incertae sedis</taxon>
        <taxon>Cryptomycota</taxon>
        <taxon>Cryptomycota incertae sedis</taxon>
        <taxon>Paramicrosporidium</taxon>
    </lineage>
</organism>
<keyword evidence="5" id="KW-0805">Transcription regulation</keyword>
<dbReference type="Pfam" id="PF16282">
    <property type="entry name" value="SANT_DAMP1_like"/>
    <property type="match status" value="1"/>
</dbReference>
<keyword evidence="12" id="KW-1185">Reference proteome</keyword>
<evidence type="ECO:0000256" key="9">
    <source>
        <dbReference type="SAM" id="MobiDB-lite"/>
    </source>
</evidence>
<comment type="caution">
    <text evidence="11">The sequence shown here is derived from an EMBL/GenBank/DDBJ whole genome shotgun (WGS) entry which is preliminary data.</text>
</comment>
<feature type="compositionally biased region" description="Polar residues" evidence="9">
    <location>
        <begin position="379"/>
        <end position="395"/>
    </location>
</feature>
<feature type="region of interest" description="Disordered" evidence="9">
    <location>
        <begin position="225"/>
        <end position="273"/>
    </location>
</feature>
<dbReference type="GO" id="GO:0006338">
    <property type="term" value="P:chromatin remodeling"/>
    <property type="evidence" value="ECO:0007669"/>
    <property type="project" value="InterPro"/>
</dbReference>
<dbReference type="OrthoDB" id="19740at2759"/>
<dbReference type="SMART" id="SM00717">
    <property type="entry name" value="SANT"/>
    <property type="match status" value="1"/>
</dbReference>
<feature type="region of interest" description="Disordered" evidence="9">
    <location>
        <begin position="359"/>
        <end position="395"/>
    </location>
</feature>
<evidence type="ECO:0000313" key="12">
    <source>
        <dbReference type="Proteomes" id="UP000240830"/>
    </source>
</evidence>
<keyword evidence="4" id="KW-0156">Chromatin regulator</keyword>
<evidence type="ECO:0000259" key="10">
    <source>
        <dbReference type="SMART" id="SM00717"/>
    </source>
</evidence>
<evidence type="ECO:0000256" key="2">
    <source>
        <dbReference type="ARBA" id="ARBA00006918"/>
    </source>
</evidence>
<comment type="similarity">
    <text evidence="2">Belongs to the SWC4 family.</text>
</comment>
<dbReference type="PANTHER" id="PTHR12855">
    <property type="entry name" value="DNA METHYLTRANSFERASE 1-ASSOCIATED PROTEIN 1 FAMILY MEMBER"/>
    <property type="match status" value="1"/>
</dbReference>
<evidence type="ECO:0000256" key="5">
    <source>
        <dbReference type="ARBA" id="ARBA00023015"/>
    </source>
</evidence>
<dbReference type="PANTHER" id="PTHR12855:SF10">
    <property type="entry name" value="DNA METHYLTRANSFERASE 1-ASSOCIATED PROTEIN 1"/>
    <property type="match status" value="1"/>
</dbReference>